<dbReference type="InterPro" id="IPR046947">
    <property type="entry name" value="LytR-like"/>
</dbReference>
<dbReference type="GO" id="GO:0003677">
    <property type="term" value="F:DNA binding"/>
    <property type="evidence" value="ECO:0007669"/>
    <property type="project" value="UniProtKB-KW"/>
</dbReference>
<sequence length="261" mass="29140">MSPLGATPIRVLVVDDEPLARENMRVLLAADPQVETVGECSGPEAVAMIARFRPDIMFLDVQMPDLDGFALLDLVGPDAVPAVVFVTAYDRYAVQAFEVRALDYMLKPFTDHRFEAALARAKAQVLTHRQSALAEARTGAAPPARDPLRARFLVPGRDKSVVVEAVEIDWIRAADYYVILHCGGVSHLLRERMDEMERQLDPEQFVRVHRGAIVNLARVREIHPLFRGGCEIKLADGTMLKLSRDRRADFEARFGILGGRR</sequence>
<dbReference type="PANTHER" id="PTHR37299">
    <property type="entry name" value="TRANSCRIPTIONAL REGULATOR-RELATED"/>
    <property type="match status" value="1"/>
</dbReference>
<evidence type="ECO:0000259" key="3">
    <source>
        <dbReference type="PROSITE" id="PS50110"/>
    </source>
</evidence>
<dbReference type="Gene3D" id="3.40.50.2300">
    <property type="match status" value="1"/>
</dbReference>
<keyword evidence="1" id="KW-0902">Two-component regulatory system</keyword>
<name>A0A918WB50_9GAMM</name>
<evidence type="ECO:0000313" key="5">
    <source>
        <dbReference type="EMBL" id="GHA86269.1"/>
    </source>
</evidence>
<reference evidence="5" key="2">
    <citation type="submission" date="2020-09" db="EMBL/GenBank/DDBJ databases">
        <authorList>
            <person name="Sun Q."/>
            <person name="Kim S."/>
        </authorList>
    </citation>
    <scope>NUCLEOTIDE SEQUENCE</scope>
    <source>
        <strain evidence="5">KCTC 23077</strain>
    </source>
</reference>
<dbReference type="RefSeq" id="WP_229792509.1">
    <property type="nucleotide sequence ID" value="NZ_BMYD01000004.1"/>
</dbReference>
<feature type="domain" description="Response regulatory" evidence="3">
    <location>
        <begin position="10"/>
        <end position="122"/>
    </location>
</feature>
<accession>A0A918WB50</accession>
<keyword evidence="2" id="KW-0597">Phosphoprotein</keyword>
<dbReference type="PANTHER" id="PTHR37299:SF1">
    <property type="entry name" value="STAGE 0 SPORULATION PROTEIN A HOMOLOG"/>
    <property type="match status" value="1"/>
</dbReference>
<dbReference type="GO" id="GO:0000156">
    <property type="term" value="F:phosphorelay response regulator activity"/>
    <property type="evidence" value="ECO:0007669"/>
    <property type="project" value="InterPro"/>
</dbReference>
<dbReference type="PROSITE" id="PS50930">
    <property type="entry name" value="HTH_LYTTR"/>
    <property type="match status" value="1"/>
</dbReference>
<evidence type="ECO:0000259" key="4">
    <source>
        <dbReference type="PROSITE" id="PS50930"/>
    </source>
</evidence>
<comment type="caution">
    <text evidence="5">The sequence shown here is derived from an EMBL/GenBank/DDBJ whole genome shotgun (WGS) entry which is preliminary data.</text>
</comment>
<dbReference type="Pfam" id="PF04397">
    <property type="entry name" value="LytTR"/>
    <property type="match status" value="1"/>
</dbReference>
<dbReference type="Gene3D" id="2.40.50.1020">
    <property type="entry name" value="LytTr DNA-binding domain"/>
    <property type="match status" value="1"/>
</dbReference>
<evidence type="ECO:0000313" key="6">
    <source>
        <dbReference type="Proteomes" id="UP000646426"/>
    </source>
</evidence>
<dbReference type="InterPro" id="IPR007492">
    <property type="entry name" value="LytTR_DNA-bd_dom"/>
</dbReference>
<dbReference type="Proteomes" id="UP000646426">
    <property type="component" value="Unassembled WGS sequence"/>
</dbReference>
<dbReference type="SUPFAM" id="SSF52172">
    <property type="entry name" value="CheY-like"/>
    <property type="match status" value="1"/>
</dbReference>
<reference evidence="5" key="1">
    <citation type="journal article" date="2014" name="Int. J. Syst. Evol. Microbiol.">
        <title>Complete genome sequence of Corynebacterium casei LMG S-19264T (=DSM 44701T), isolated from a smear-ripened cheese.</title>
        <authorList>
            <consortium name="US DOE Joint Genome Institute (JGI-PGF)"/>
            <person name="Walter F."/>
            <person name="Albersmeier A."/>
            <person name="Kalinowski J."/>
            <person name="Ruckert C."/>
        </authorList>
    </citation>
    <scope>NUCLEOTIDE SEQUENCE</scope>
    <source>
        <strain evidence="5">KCTC 23077</strain>
    </source>
</reference>
<dbReference type="InterPro" id="IPR011006">
    <property type="entry name" value="CheY-like_superfamily"/>
</dbReference>
<evidence type="ECO:0000256" key="2">
    <source>
        <dbReference type="PROSITE-ProRule" id="PRU00169"/>
    </source>
</evidence>
<dbReference type="PROSITE" id="PS50110">
    <property type="entry name" value="RESPONSE_REGULATORY"/>
    <property type="match status" value="1"/>
</dbReference>
<keyword evidence="6" id="KW-1185">Reference proteome</keyword>
<proteinExistence type="predicted"/>
<protein>
    <submittedName>
        <fullName evidence="5">DNA-binding response regulator</fullName>
    </submittedName>
</protein>
<dbReference type="SMART" id="SM00448">
    <property type="entry name" value="REC"/>
    <property type="match status" value="1"/>
</dbReference>
<organism evidence="5 6">
    <name type="scientific">Cognatilysobacter bugurensis</name>
    <dbReference type="NCBI Taxonomy" id="543356"/>
    <lineage>
        <taxon>Bacteria</taxon>
        <taxon>Pseudomonadati</taxon>
        <taxon>Pseudomonadota</taxon>
        <taxon>Gammaproteobacteria</taxon>
        <taxon>Lysobacterales</taxon>
        <taxon>Lysobacteraceae</taxon>
        <taxon>Cognatilysobacter</taxon>
    </lineage>
</organism>
<dbReference type="AlphaFoldDB" id="A0A918WB50"/>
<evidence type="ECO:0000256" key="1">
    <source>
        <dbReference type="ARBA" id="ARBA00023012"/>
    </source>
</evidence>
<feature type="modified residue" description="4-aspartylphosphate" evidence="2">
    <location>
        <position position="60"/>
    </location>
</feature>
<dbReference type="SMART" id="SM00850">
    <property type="entry name" value="LytTR"/>
    <property type="match status" value="1"/>
</dbReference>
<keyword evidence="5" id="KW-0238">DNA-binding</keyword>
<feature type="domain" description="HTH LytTR-type" evidence="4">
    <location>
        <begin position="152"/>
        <end position="256"/>
    </location>
</feature>
<dbReference type="InterPro" id="IPR001789">
    <property type="entry name" value="Sig_transdc_resp-reg_receiver"/>
</dbReference>
<dbReference type="EMBL" id="BMYD01000004">
    <property type="protein sequence ID" value="GHA86269.1"/>
    <property type="molecule type" value="Genomic_DNA"/>
</dbReference>
<gene>
    <name evidence="5" type="ORF">GCM10007067_25400</name>
</gene>
<dbReference type="Pfam" id="PF00072">
    <property type="entry name" value="Response_reg"/>
    <property type="match status" value="1"/>
</dbReference>